<protein>
    <submittedName>
        <fullName evidence="1">Uncharacterized protein</fullName>
    </submittedName>
</protein>
<dbReference type="Gene3D" id="3.40.1310.20">
    <property type="match status" value="1"/>
</dbReference>
<comment type="caution">
    <text evidence="1">The sequence shown here is derived from an EMBL/GenBank/DDBJ whole genome shotgun (WGS) entry which is preliminary data.</text>
</comment>
<dbReference type="AlphaFoldDB" id="A0A6B3R0T4"/>
<dbReference type="RefSeq" id="WP_164004892.1">
    <property type="nucleotide sequence ID" value="NZ_JAAIKD010000004.1"/>
</dbReference>
<dbReference type="Proteomes" id="UP000478505">
    <property type="component" value="Unassembled WGS sequence"/>
</dbReference>
<accession>A0A6B3R0T4</accession>
<organism evidence="1 2">
    <name type="scientific">Psychroflexus aurantiacus</name>
    <dbReference type="NCBI Taxonomy" id="2709310"/>
    <lineage>
        <taxon>Bacteria</taxon>
        <taxon>Pseudomonadati</taxon>
        <taxon>Bacteroidota</taxon>
        <taxon>Flavobacteriia</taxon>
        <taxon>Flavobacteriales</taxon>
        <taxon>Flavobacteriaceae</taxon>
        <taxon>Psychroflexus</taxon>
    </lineage>
</organism>
<gene>
    <name evidence="1" type="ORF">G3567_08435</name>
</gene>
<evidence type="ECO:0000313" key="1">
    <source>
        <dbReference type="EMBL" id="NEV94169.1"/>
    </source>
</evidence>
<sequence length="169" mass="20351">MEKKEYLRVSEIAKIKGMTSRNVRKIITELSEFKNEDLLRKNKAGQWEVHHLLEPKFKRKRNYKQKYFALSFKTYKEYKPKEISKILEHVFREIDDPSLEIHYTIEKRKANGQPHVHGYVKISNKKRELFKTLKLLFANMSYHESQIFDLNGWKKYITKEGCTIISLIK</sequence>
<name>A0A6B3R0T4_9FLAO</name>
<proteinExistence type="predicted"/>
<reference evidence="1 2" key="1">
    <citation type="submission" date="2020-02" db="EMBL/GenBank/DDBJ databases">
        <title>Flavobacteriaceae Psychroflexus bacterium YR1-1, complete genome.</title>
        <authorList>
            <person name="Li Y."/>
            <person name="Wu S."/>
        </authorList>
    </citation>
    <scope>NUCLEOTIDE SEQUENCE [LARGE SCALE GENOMIC DNA]</scope>
    <source>
        <strain evidence="1 2">YR1-1</strain>
    </source>
</reference>
<dbReference type="EMBL" id="JAAIKD010000004">
    <property type="protein sequence ID" value="NEV94169.1"/>
    <property type="molecule type" value="Genomic_DNA"/>
</dbReference>
<evidence type="ECO:0000313" key="2">
    <source>
        <dbReference type="Proteomes" id="UP000478505"/>
    </source>
</evidence>
<keyword evidence="2" id="KW-1185">Reference proteome</keyword>